<dbReference type="Proteomes" id="UP000754883">
    <property type="component" value="Unassembled WGS sequence"/>
</dbReference>
<evidence type="ECO:0000256" key="3">
    <source>
        <dbReference type="ARBA" id="ARBA00022989"/>
    </source>
</evidence>
<evidence type="ECO:0000256" key="6">
    <source>
        <dbReference type="SAM" id="Phobius"/>
    </source>
</evidence>
<keyword evidence="3 6" id="KW-1133">Transmembrane helix</keyword>
<evidence type="ECO:0000313" key="9">
    <source>
        <dbReference type="Proteomes" id="UP000754883"/>
    </source>
</evidence>
<dbReference type="EMBL" id="CABFNO020001404">
    <property type="protein sequence ID" value="CAG9986271.1"/>
    <property type="molecule type" value="Genomic_DNA"/>
</dbReference>
<feature type="domain" description="Major facilitator superfamily (MFS) profile" evidence="7">
    <location>
        <begin position="88"/>
        <end position="516"/>
    </location>
</feature>
<dbReference type="InterPro" id="IPR020846">
    <property type="entry name" value="MFS_dom"/>
</dbReference>
<dbReference type="CDD" id="cd17323">
    <property type="entry name" value="MFS_Tpo1_MDR_like"/>
    <property type="match status" value="1"/>
</dbReference>
<protein>
    <recommendedName>
        <fullName evidence="7">Major facilitator superfamily (MFS) profile domain-containing protein</fullName>
    </recommendedName>
</protein>
<dbReference type="GO" id="GO:0005886">
    <property type="term" value="C:plasma membrane"/>
    <property type="evidence" value="ECO:0007669"/>
    <property type="project" value="TreeGrafter"/>
</dbReference>
<feature type="transmembrane region" description="Helical" evidence="6">
    <location>
        <begin position="350"/>
        <end position="370"/>
    </location>
</feature>
<dbReference type="InterPro" id="IPR036259">
    <property type="entry name" value="MFS_trans_sf"/>
</dbReference>
<dbReference type="Pfam" id="PF07690">
    <property type="entry name" value="MFS_1"/>
    <property type="match status" value="1"/>
</dbReference>
<dbReference type="OrthoDB" id="3936150at2759"/>
<proteinExistence type="predicted"/>
<feature type="transmembrane region" description="Helical" evidence="6">
    <location>
        <begin position="487"/>
        <end position="507"/>
    </location>
</feature>
<evidence type="ECO:0000256" key="2">
    <source>
        <dbReference type="ARBA" id="ARBA00022692"/>
    </source>
</evidence>
<evidence type="ECO:0000256" key="5">
    <source>
        <dbReference type="SAM" id="MobiDB-lite"/>
    </source>
</evidence>
<dbReference type="PROSITE" id="PS50850">
    <property type="entry name" value="MFS"/>
    <property type="match status" value="1"/>
</dbReference>
<feature type="transmembrane region" description="Helical" evidence="6">
    <location>
        <begin position="243"/>
        <end position="262"/>
    </location>
</feature>
<reference evidence="9" key="1">
    <citation type="submission" date="2019-06" db="EMBL/GenBank/DDBJ databases">
        <authorList>
            <person name="Broberg M."/>
        </authorList>
    </citation>
    <scope>NUCLEOTIDE SEQUENCE [LARGE SCALE GENOMIC DNA]</scope>
</reference>
<comment type="caution">
    <text evidence="8">The sequence shown here is derived from an EMBL/GenBank/DDBJ whole genome shotgun (WGS) entry which is preliminary data.</text>
</comment>
<comment type="subcellular location">
    <subcellularLocation>
        <location evidence="1">Membrane</location>
        <topology evidence="1">Multi-pass membrane protein</topology>
    </subcellularLocation>
</comment>
<feature type="transmembrane region" description="Helical" evidence="6">
    <location>
        <begin position="176"/>
        <end position="201"/>
    </location>
</feature>
<keyword evidence="9" id="KW-1185">Reference proteome</keyword>
<dbReference type="GO" id="GO:0015606">
    <property type="term" value="F:spermidine transmembrane transporter activity"/>
    <property type="evidence" value="ECO:0007669"/>
    <property type="project" value="TreeGrafter"/>
</dbReference>
<organism evidence="8 9">
    <name type="scientific">Clonostachys byssicola</name>
    <dbReference type="NCBI Taxonomy" id="160290"/>
    <lineage>
        <taxon>Eukaryota</taxon>
        <taxon>Fungi</taxon>
        <taxon>Dikarya</taxon>
        <taxon>Ascomycota</taxon>
        <taxon>Pezizomycotina</taxon>
        <taxon>Sordariomycetes</taxon>
        <taxon>Hypocreomycetidae</taxon>
        <taxon>Hypocreales</taxon>
        <taxon>Bionectriaceae</taxon>
        <taxon>Clonostachys</taxon>
    </lineage>
</organism>
<feature type="transmembrane region" description="Helical" evidence="6">
    <location>
        <begin position="307"/>
        <end position="338"/>
    </location>
</feature>
<sequence>MSSSIKLGDLESQSVITLPIQSPVPNFFQSEVPTAVPSEAPSGVTTRVATPVPEKASERVSEKETADQIWDKDPANPYNWNSGTKAIHVIMLSLVSCLASISASIVSPAITALGVQFSITSRTTIILTLTLYVIALAFGPIIGGPLSETLGRRWVYVGCVLTGALFTIGAAEAPNFAALCIFRFLAGFCWGPTMAIAVGSCSELFRPEKRGPVSAIVVLMGFFGPGLGPVVGAYAVVEHNWRWTQYCLLIIAAVTLVFTLLSRETFHPIIRRRLAIKAGLPVPEPPSASERLHEFFFRSVLRPVRMLFLEPIVTCICLYVSLGFGTLFSFFAAVPYVFTLVYKFSVKQCGLVFLAVIIGCVLGLVTMIVCDKLFYQKQVARHPPNLVPPEHRLYGAMVGSIVLPIGLFWFGWSARESVSWASPAAAIIFFAWGNICIFISTFQYKGDAYTPDVVASAASANSLARYGFAAVFPLFTVQMYQKLEIEWASSLLGFIAIAMMPIPWLLFKFGRRIRAKSQYDTIKYE</sequence>
<dbReference type="SUPFAM" id="SSF103473">
    <property type="entry name" value="MFS general substrate transporter"/>
    <property type="match status" value="1"/>
</dbReference>
<feature type="transmembrane region" description="Helical" evidence="6">
    <location>
        <begin position="424"/>
        <end position="442"/>
    </location>
</feature>
<evidence type="ECO:0000259" key="7">
    <source>
        <dbReference type="PROSITE" id="PS50850"/>
    </source>
</evidence>
<evidence type="ECO:0000313" key="8">
    <source>
        <dbReference type="EMBL" id="CAG9986271.1"/>
    </source>
</evidence>
<dbReference type="GO" id="GO:0000297">
    <property type="term" value="F:spermine transmembrane transporter activity"/>
    <property type="evidence" value="ECO:0007669"/>
    <property type="project" value="TreeGrafter"/>
</dbReference>
<feature type="transmembrane region" description="Helical" evidence="6">
    <location>
        <begin position="154"/>
        <end position="170"/>
    </location>
</feature>
<feature type="region of interest" description="Disordered" evidence="5">
    <location>
        <begin position="38"/>
        <end position="67"/>
    </location>
</feature>
<dbReference type="Gene3D" id="1.20.1250.20">
    <property type="entry name" value="MFS general substrate transporter like domains"/>
    <property type="match status" value="1"/>
</dbReference>
<feature type="compositionally biased region" description="Basic and acidic residues" evidence="5">
    <location>
        <begin position="55"/>
        <end position="67"/>
    </location>
</feature>
<dbReference type="AlphaFoldDB" id="A0A9N9UEM1"/>
<evidence type="ECO:0000256" key="4">
    <source>
        <dbReference type="ARBA" id="ARBA00023136"/>
    </source>
</evidence>
<dbReference type="InterPro" id="IPR011701">
    <property type="entry name" value="MFS"/>
</dbReference>
<dbReference type="PANTHER" id="PTHR23502">
    <property type="entry name" value="MAJOR FACILITATOR SUPERFAMILY"/>
    <property type="match status" value="1"/>
</dbReference>
<accession>A0A9N9UEM1</accession>
<dbReference type="PANTHER" id="PTHR23502:SF182">
    <property type="entry name" value="POLYAMINE TRANSPORTER, PUTATIVE-RELATED"/>
    <property type="match status" value="1"/>
</dbReference>
<keyword evidence="2 6" id="KW-0812">Transmembrane</keyword>
<keyword evidence="4 6" id="KW-0472">Membrane</keyword>
<feature type="transmembrane region" description="Helical" evidence="6">
    <location>
        <begin position="463"/>
        <end position="481"/>
    </location>
</feature>
<feature type="transmembrane region" description="Helical" evidence="6">
    <location>
        <begin position="391"/>
        <end position="412"/>
    </location>
</feature>
<feature type="transmembrane region" description="Helical" evidence="6">
    <location>
        <begin position="89"/>
        <end position="113"/>
    </location>
</feature>
<feature type="transmembrane region" description="Helical" evidence="6">
    <location>
        <begin position="125"/>
        <end position="142"/>
    </location>
</feature>
<name>A0A9N9UEM1_9HYPO</name>
<feature type="transmembrane region" description="Helical" evidence="6">
    <location>
        <begin position="213"/>
        <end position="237"/>
    </location>
</feature>
<gene>
    <name evidence="8" type="ORF">CBYS24578_00012591</name>
</gene>
<evidence type="ECO:0000256" key="1">
    <source>
        <dbReference type="ARBA" id="ARBA00004141"/>
    </source>
</evidence>
<reference evidence="8 9" key="2">
    <citation type="submission" date="2021-10" db="EMBL/GenBank/DDBJ databases">
        <authorList>
            <person name="Piombo E."/>
        </authorList>
    </citation>
    <scope>NUCLEOTIDE SEQUENCE [LARGE SCALE GENOMIC DNA]</scope>
</reference>